<gene>
    <name evidence="2" type="ORF">GGX14DRAFT_371295</name>
</gene>
<dbReference type="PANTHER" id="PTHR46177:SF1">
    <property type="entry name" value="INTEGRASE CATALYTIC DOMAIN-CONTAINING PROTEIN"/>
    <property type="match status" value="1"/>
</dbReference>
<evidence type="ECO:0000313" key="2">
    <source>
        <dbReference type="EMBL" id="KAJ7201365.1"/>
    </source>
</evidence>
<sequence length="447" mass="52267">RKRLGLQGPRQARASGVHDSIPDLIRGLRPAYPTMGARDMVVLLRQEHHIKISEPNLLKIFQEVEPEKVRGRKGARFKRSRFYSAGVFEILSFDQHDKWKRFGLWLHLAIDPYTGYLHWQKIWWTNRNTALVTGYYLEAVRKIAKMGPNFKPAIPLLTFSDTGRENNGIAKCHSTLRQRLDPTLVGSIQHKWHYDKMNIKSEISWSRMRRGFATGFENLLEDGQLQGIVDFEKLDPIETFLFRWLFIPYLQAKLDKWTERQNTSKRRSYKRKILPHGVPREIHEYPERFGGVNYSVFPVSVELLDEMQAIWSPPDNLVFDLTSSSFNVCASKFYAELGSPVIEYGSIWEIFVQMRFAFDNNVTEEDRNVIVVEYHSQLEVFGQDVDLVEMSDKDVPVDQAFVDDRLFSDTEEIDDELEGSDGEYEIELTDEEEQEEEEIDSFLRNQE</sequence>
<comment type="caution">
    <text evidence="2">The sequence shown here is derived from an EMBL/GenBank/DDBJ whole genome shotgun (WGS) entry which is preliminary data.</text>
</comment>
<feature type="non-terminal residue" evidence="2">
    <location>
        <position position="1"/>
    </location>
</feature>
<proteinExistence type="predicted"/>
<feature type="compositionally biased region" description="Acidic residues" evidence="1">
    <location>
        <begin position="412"/>
        <end position="440"/>
    </location>
</feature>
<evidence type="ECO:0008006" key="4">
    <source>
        <dbReference type="Google" id="ProtNLM"/>
    </source>
</evidence>
<dbReference type="Proteomes" id="UP001219525">
    <property type="component" value="Unassembled WGS sequence"/>
</dbReference>
<dbReference type="EMBL" id="JARJCW010000059">
    <property type="protein sequence ID" value="KAJ7201365.1"/>
    <property type="molecule type" value="Genomic_DNA"/>
</dbReference>
<feature type="region of interest" description="Disordered" evidence="1">
    <location>
        <begin position="412"/>
        <end position="447"/>
    </location>
</feature>
<organism evidence="2 3">
    <name type="scientific">Mycena pura</name>
    <dbReference type="NCBI Taxonomy" id="153505"/>
    <lineage>
        <taxon>Eukaryota</taxon>
        <taxon>Fungi</taxon>
        <taxon>Dikarya</taxon>
        <taxon>Basidiomycota</taxon>
        <taxon>Agaricomycotina</taxon>
        <taxon>Agaricomycetes</taxon>
        <taxon>Agaricomycetidae</taxon>
        <taxon>Agaricales</taxon>
        <taxon>Marasmiineae</taxon>
        <taxon>Mycenaceae</taxon>
        <taxon>Mycena</taxon>
    </lineage>
</organism>
<name>A0AAD6Y666_9AGAR</name>
<dbReference type="AlphaFoldDB" id="A0AAD6Y666"/>
<protein>
    <recommendedName>
        <fullName evidence="4">Integrase catalytic domain-containing protein</fullName>
    </recommendedName>
</protein>
<accession>A0AAD6Y666</accession>
<reference evidence="2" key="1">
    <citation type="submission" date="2023-03" db="EMBL/GenBank/DDBJ databases">
        <title>Massive genome expansion in bonnet fungi (Mycena s.s.) driven by repeated elements and novel gene families across ecological guilds.</title>
        <authorList>
            <consortium name="Lawrence Berkeley National Laboratory"/>
            <person name="Harder C.B."/>
            <person name="Miyauchi S."/>
            <person name="Viragh M."/>
            <person name="Kuo A."/>
            <person name="Thoen E."/>
            <person name="Andreopoulos B."/>
            <person name="Lu D."/>
            <person name="Skrede I."/>
            <person name="Drula E."/>
            <person name="Henrissat B."/>
            <person name="Morin E."/>
            <person name="Kohler A."/>
            <person name="Barry K."/>
            <person name="LaButti K."/>
            <person name="Morin E."/>
            <person name="Salamov A."/>
            <person name="Lipzen A."/>
            <person name="Mereny Z."/>
            <person name="Hegedus B."/>
            <person name="Baldrian P."/>
            <person name="Stursova M."/>
            <person name="Weitz H."/>
            <person name="Taylor A."/>
            <person name="Grigoriev I.V."/>
            <person name="Nagy L.G."/>
            <person name="Martin F."/>
            <person name="Kauserud H."/>
        </authorList>
    </citation>
    <scope>NUCLEOTIDE SEQUENCE</scope>
    <source>
        <strain evidence="2">9144</strain>
    </source>
</reference>
<keyword evidence="3" id="KW-1185">Reference proteome</keyword>
<evidence type="ECO:0000256" key="1">
    <source>
        <dbReference type="SAM" id="MobiDB-lite"/>
    </source>
</evidence>
<evidence type="ECO:0000313" key="3">
    <source>
        <dbReference type="Proteomes" id="UP001219525"/>
    </source>
</evidence>
<dbReference type="PANTHER" id="PTHR46177">
    <property type="entry name" value="INTEGRASE CATALYTIC DOMAIN-CONTAINING PROTEIN"/>
    <property type="match status" value="1"/>
</dbReference>